<evidence type="ECO:0000313" key="2">
    <source>
        <dbReference type="Proteomes" id="UP000277928"/>
    </source>
</evidence>
<dbReference type="InterPro" id="IPR029021">
    <property type="entry name" value="Prot-tyrosine_phosphatase-like"/>
</dbReference>
<evidence type="ECO:0000313" key="1">
    <source>
        <dbReference type="EMBL" id="VDK69413.1"/>
    </source>
</evidence>
<reference evidence="1 2" key="1">
    <citation type="submission" date="2018-08" db="EMBL/GenBank/DDBJ databases">
        <authorList>
            <person name="Laetsch R D."/>
            <person name="Stevens L."/>
            <person name="Kumar S."/>
            <person name="Blaxter L. M."/>
        </authorList>
    </citation>
    <scope>NUCLEOTIDE SEQUENCE [LARGE SCALE GENOMIC DNA]</scope>
</reference>
<accession>A0A3P6SIE8</accession>
<dbReference type="STRING" id="42156.A0A3P6SIE8"/>
<dbReference type="OrthoDB" id="2017893at2759"/>
<keyword evidence="2" id="KW-1185">Reference proteome</keyword>
<organism evidence="1 2">
    <name type="scientific">Litomosoides sigmodontis</name>
    <name type="common">Filarial nematode worm</name>
    <dbReference type="NCBI Taxonomy" id="42156"/>
    <lineage>
        <taxon>Eukaryota</taxon>
        <taxon>Metazoa</taxon>
        <taxon>Ecdysozoa</taxon>
        <taxon>Nematoda</taxon>
        <taxon>Chromadorea</taxon>
        <taxon>Rhabditida</taxon>
        <taxon>Spirurina</taxon>
        <taxon>Spiruromorpha</taxon>
        <taxon>Filarioidea</taxon>
        <taxon>Onchocercidae</taxon>
        <taxon>Litomosoides</taxon>
    </lineage>
</organism>
<dbReference type="Proteomes" id="UP000277928">
    <property type="component" value="Unassembled WGS sequence"/>
</dbReference>
<dbReference type="Gene3D" id="3.90.190.10">
    <property type="entry name" value="Protein tyrosine phosphatase superfamily"/>
    <property type="match status" value="1"/>
</dbReference>
<name>A0A3P6SIE8_LITSI</name>
<dbReference type="AlphaFoldDB" id="A0A3P6SIE8"/>
<proteinExistence type="predicted"/>
<sequence length="79" mass="9165">MIDKIIENLYLGDVQDVLHEFRIQHIKNELEISHILTVAAESISMEKRIVGISYMFIFALDMDTQDMFAGNLLGIIYYL</sequence>
<gene>
    <name evidence="1" type="ORF">NLS_LOCUS759</name>
</gene>
<dbReference type="EMBL" id="UYRX01000021">
    <property type="protein sequence ID" value="VDK69413.1"/>
    <property type="molecule type" value="Genomic_DNA"/>
</dbReference>
<protein>
    <submittedName>
        <fullName evidence="1">Uncharacterized protein</fullName>
    </submittedName>
</protein>